<dbReference type="InterPro" id="IPR005715">
    <property type="entry name" value="Glu_5kinase/COase_Synthase"/>
</dbReference>
<dbReference type="AlphaFoldDB" id="A0A0B8ZZG4"/>
<reference evidence="10 11" key="1">
    <citation type="submission" date="2014-11" db="EMBL/GenBank/DDBJ databases">
        <title>Draft Genome Sequence of Brevibacterium linens AE038-8.</title>
        <authorList>
            <person name="Maizel D."/>
            <person name="Utturkar S.M."/>
            <person name="Brown S.D."/>
            <person name="Ferrero M."/>
            <person name="Rosen B.P."/>
        </authorList>
    </citation>
    <scope>NUCLEOTIDE SEQUENCE [LARGE SCALE GENOMIC DNA]</scope>
    <source>
        <strain evidence="10 11">AE038-8</strain>
    </source>
</reference>
<dbReference type="GO" id="GO:0004349">
    <property type="term" value="F:glutamate 5-kinase activity"/>
    <property type="evidence" value="ECO:0007669"/>
    <property type="project" value="UniProtKB-UniRule"/>
</dbReference>
<dbReference type="SMART" id="SM00359">
    <property type="entry name" value="PUA"/>
    <property type="match status" value="1"/>
</dbReference>
<dbReference type="EMBL" id="JTJZ01000020">
    <property type="protein sequence ID" value="KHS51920.1"/>
    <property type="molecule type" value="Genomic_DNA"/>
</dbReference>
<dbReference type="HAMAP" id="MF_00456">
    <property type="entry name" value="ProB"/>
    <property type="match status" value="1"/>
</dbReference>
<dbReference type="InterPro" id="IPR036393">
    <property type="entry name" value="AceGlu_kinase-like_sf"/>
</dbReference>
<dbReference type="GO" id="GO:0005524">
    <property type="term" value="F:ATP binding"/>
    <property type="evidence" value="ECO:0007669"/>
    <property type="project" value="UniProtKB-KW"/>
</dbReference>
<feature type="domain" description="PUA" evidence="9">
    <location>
        <begin position="291"/>
        <end position="374"/>
    </location>
</feature>
<dbReference type="PATRIC" id="fig|1703.6.peg.2371"/>
<dbReference type="Pfam" id="PF01472">
    <property type="entry name" value="PUA"/>
    <property type="match status" value="1"/>
</dbReference>
<keyword evidence="2 8" id="KW-0028">Amino-acid biosynthesis</keyword>
<dbReference type="GO" id="GO:0055129">
    <property type="term" value="P:L-proline biosynthetic process"/>
    <property type="evidence" value="ECO:0007669"/>
    <property type="project" value="UniProtKB-UniRule"/>
</dbReference>
<feature type="binding site" evidence="8">
    <location>
        <begin position="186"/>
        <end position="187"/>
    </location>
    <ligand>
        <name>ATP</name>
        <dbReference type="ChEBI" id="CHEBI:30616"/>
    </ligand>
</feature>
<dbReference type="PANTHER" id="PTHR43654">
    <property type="entry name" value="GLUTAMATE 5-KINASE"/>
    <property type="match status" value="1"/>
</dbReference>
<dbReference type="GO" id="GO:0005829">
    <property type="term" value="C:cytosol"/>
    <property type="evidence" value="ECO:0007669"/>
    <property type="project" value="TreeGrafter"/>
</dbReference>
<feature type="binding site" evidence="8">
    <location>
        <begin position="228"/>
        <end position="234"/>
    </location>
    <ligand>
        <name>ATP</name>
        <dbReference type="ChEBI" id="CHEBI:30616"/>
    </ligand>
</feature>
<dbReference type="InterPro" id="IPR015947">
    <property type="entry name" value="PUA-like_sf"/>
</dbReference>
<keyword evidence="6 8" id="KW-0418">Kinase</keyword>
<feature type="binding site" evidence="8">
    <location>
        <position position="27"/>
    </location>
    <ligand>
        <name>ATP</name>
        <dbReference type="ChEBI" id="CHEBI:30616"/>
    </ligand>
</feature>
<keyword evidence="3 8" id="KW-0641">Proline biosynthesis</keyword>
<feature type="binding site" evidence="8">
    <location>
        <position position="166"/>
    </location>
    <ligand>
        <name>substrate</name>
    </ligand>
</feature>
<proteinExistence type="inferred from homology"/>
<dbReference type="Gene3D" id="3.40.1160.10">
    <property type="entry name" value="Acetylglutamate kinase-like"/>
    <property type="match status" value="1"/>
</dbReference>
<evidence type="ECO:0000256" key="2">
    <source>
        <dbReference type="ARBA" id="ARBA00022605"/>
    </source>
</evidence>
<comment type="subcellular location">
    <subcellularLocation>
        <location evidence="8">Cytoplasm</location>
    </subcellularLocation>
</comment>
<dbReference type="PRINTS" id="PR00474">
    <property type="entry name" value="GLU5KINASE"/>
</dbReference>
<keyword evidence="7 8" id="KW-0067">ATP-binding</keyword>
<dbReference type="InterPro" id="IPR001057">
    <property type="entry name" value="Glu/AcGlu_kinase"/>
</dbReference>
<dbReference type="Gene3D" id="2.30.130.10">
    <property type="entry name" value="PUA domain"/>
    <property type="match status" value="1"/>
</dbReference>
<protein>
    <recommendedName>
        <fullName evidence="8">Glutamate 5-kinase</fullName>
        <ecNumber evidence="8">2.7.2.11</ecNumber>
    </recommendedName>
    <alternativeName>
        <fullName evidence="8">Gamma-glutamyl kinase</fullName>
        <shortName evidence="8">GK</shortName>
    </alternativeName>
</protein>
<comment type="catalytic activity">
    <reaction evidence="8">
        <text>L-glutamate + ATP = L-glutamyl 5-phosphate + ADP</text>
        <dbReference type="Rhea" id="RHEA:14877"/>
        <dbReference type="ChEBI" id="CHEBI:29985"/>
        <dbReference type="ChEBI" id="CHEBI:30616"/>
        <dbReference type="ChEBI" id="CHEBI:58274"/>
        <dbReference type="ChEBI" id="CHEBI:456216"/>
        <dbReference type="EC" id="2.7.2.11"/>
    </reaction>
</comment>
<dbReference type="InterPro" id="IPR001048">
    <property type="entry name" value="Asp/Glu/Uridylate_kinase"/>
</dbReference>
<dbReference type="FunFam" id="3.40.1160.10:FF:000006">
    <property type="entry name" value="Glutamate 5-kinase"/>
    <property type="match status" value="1"/>
</dbReference>
<evidence type="ECO:0000256" key="4">
    <source>
        <dbReference type="ARBA" id="ARBA00022679"/>
    </source>
</evidence>
<gene>
    <name evidence="8" type="primary">proB</name>
    <name evidence="10" type="ORF">AE0388_2470</name>
</gene>
<dbReference type="NCBIfam" id="TIGR01027">
    <property type="entry name" value="proB"/>
    <property type="match status" value="1"/>
</dbReference>
<dbReference type="PROSITE" id="PS50890">
    <property type="entry name" value="PUA"/>
    <property type="match status" value="1"/>
</dbReference>
<evidence type="ECO:0000259" key="9">
    <source>
        <dbReference type="SMART" id="SM00359"/>
    </source>
</evidence>
<dbReference type="InterPro" id="IPR002478">
    <property type="entry name" value="PUA"/>
</dbReference>
<keyword evidence="5 8" id="KW-0547">Nucleotide-binding</keyword>
<dbReference type="EC" id="2.7.2.11" evidence="8"/>
<dbReference type="STRING" id="1703.BLSMQ_1810"/>
<sequence>MSSAVQADSSAASLRDDIAHARRVVVKVGSSSLTTIDGGLDEAKLIALTDVIGAHRAAGHEVILVSSGAIAAGLEPMGLKKRPRDLASQQAAAGVGQGLLMAAYTRALGRFDLVPGQVLLSADDLIRRTRYKNAQRAIDKLLALGTLPIVNENDAVATEEIRFGDNDRLAALVAHLAHADALVLLSDVDALYSGPPDLPGSRLIDRVHGPSDLDEVAIGGVGTAGTGTGGMATKVDAAIMVADSGIPAVLTSAPQAASALAGEGVGTYFAVTHKRRGTRLLWLRHLARTFGTVTIDRGAETAVLSRGTSLLAAGVTACSGNFEAGDPVEIRNPDDEVIARGMTNFSSDELPLMFRSTTEELGTRLGNDYRKEVIHRNDLVLTQVSGGR</sequence>
<dbReference type="Pfam" id="PF00696">
    <property type="entry name" value="AA_kinase"/>
    <property type="match status" value="1"/>
</dbReference>
<keyword evidence="11" id="KW-1185">Reference proteome</keyword>
<comment type="pathway">
    <text evidence="8">Amino-acid biosynthesis; L-proline biosynthesis; L-glutamate 5-semialdehyde from L-glutamate: step 1/2.</text>
</comment>
<dbReference type="Proteomes" id="UP000031488">
    <property type="component" value="Unassembled WGS sequence"/>
</dbReference>
<evidence type="ECO:0000256" key="3">
    <source>
        <dbReference type="ARBA" id="ARBA00022650"/>
    </source>
</evidence>
<evidence type="ECO:0000256" key="5">
    <source>
        <dbReference type="ARBA" id="ARBA00022741"/>
    </source>
</evidence>
<keyword evidence="1 8" id="KW-0963">Cytoplasm</keyword>
<evidence type="ECO:0000256" key="1">
    <source>
        <dbReference type="ARBA" id="ARBA00022490"/>
    </source>
</evidence>
<accession>A0A0B8ZZG4</accession>
<dbReference type="PIRSF" id="PIRSF000729">
    <property type="entry name" value="GK"/>
    <property type="match status" value="1"/>
</dbReference>
<dbReference type="InterPro" id="IPR041739">
    <property type="entry name" value="G5K_ProB"/>
</dbReference>
<name>A0A0B8ZZG4_BRELN</name>
<evidence type="ECO:0000256" key="8">
    <source>
        <dbReference type="HAMAP-Rule" id="MF_00456"/>
    </source>
</evidence>
<dbReference type="InterPro" id="IPR036974">
    <property type="entry name" value="PUA_sf"/>
</dbReference>
<evidence type="ECO:0000256" key="7">
    <source>
        <dbReference type="ARBA" id="ARBA00022840"/>
    </source>
</evidence>
<organism evidence="10 11">
    <name type="scientific">Brevibacterium linens</name>
    <dbReference type="NCBI Taxonomy" id="1703"/>
    <lineage>
        <taxon>Bacteria</taxon>
        <taxon>Bacillati</taxon>
        <taxon>Actinomycetota</taxon>
        <taxon>Actinomycetes</taxon>
        <taxon>Micrococcales</taxon>
        <taxon>Brevibacteriaceae</taxon>
        <taxon>Brevibacterium</taxon>
    </lineage>
</organism>
<dbReference type="InterPro" id="IPR019797">
    <property type="entry name" value="Glutamate_5-kinase_CS"/>
</dbReference>
<dbReference type="CDD" id="cd04242">
    <property type="entry name" value="AAK_G5K_ProB"/>
    <property type="match status" value="1"/>
</dbReference>
<comment type="function">
    <text evidence="8">Catalyzes the transfer of a phosphate group to glutamate to form L-glutamate 5-phosphate.</text>
</comment>
<dbReference type="SUPFAM" id="SSF88697">
    <property type="entry name" value="PUA domain-like"/>
    <property type="match status" value="1"/>
</dbReference>
<evidence type="ECO:0000256" key="6">
    <source>
        <dbReference type="ARBA" id="ARBA00022777"/>
    </source>
</evidence>
<dbReference type="GO" id="GO:0003723">
    <property type="term" value="F:RNA binding"/>
    <property type="evidence" value="ECO:0007669"/>
    <property type="project" value="InterPro"/>
</dbReference>
<feature type="binding site" evidence="8">
    <location>
        <position position="154"/>
    </location>
    <ligand>
        <name>substrate</name>
    </ligand>
</feature>
<keyword evidence="4 8" id="KW-0808">Transferase</keyword>
<dbReference type="PANTHER" id="PTHR43654:SF1">
    <property type="entry name" value="ISOPENTENYL PHOSPHATE KINASE"/>
    <property type="match status" value="1"/>
</dbReference>
<dbReference type="OrthoDB" id="9804434at2"/>
<dbReference type="UniPathway" id="UPA00098">
    <property type="reaction ID" value="UER00359"/>
</dbReference>
<comment type="similarity">
    <text evidence="8">Belongs to the glutamate 5-kinase family.</text>
</comment>
<dbReference type="SUPFAM" id="SSF53633">
    <property type="entry name" value="Carbamate kinase-like"/>
    <property type="match status" value="1"/>
</dbReference>
<evidence type="ECO:0000313" key="11">
    <source>
        <dbReference type="Proteomes" id="UP000031488"/>
    </source>
</evidence>
<dbReference type="RefSeq" id="WP_039210759.1">
    <property type="nucleotide sequence ID" value="NZ_JTJZ01000020.1"/>
</dbReference>
<evidence type="ECO:0000313" key="10">
    <source>
        <dbReference type="EMBL" id="KHS51920.1"/>
    </source>
</evidence>
<dbReference type="PROSITE" id="PS00902">
    <property type="entry name" value="GLUTAMATE_5_KINASE"/>
    <property type="match status" value="1"/>
</dbReference>
<comment type="caution">
    <text evidence="10">The sequence shown here is derived from an EMBL/GenBank/DDBJ whole genome shotgun (WGS) entry which is preliminary data.</text>
</comment>
<dbReference type="InterPro" id="IPR011529">
    <property type="entry name" value="Glu_5kinase"/>
</dbReference>
<feature type="binding site" evidence="8">
    <location>
        <position position="67"/>
    </location>
    <ligand>
        <name>substrate</name>
    </ligand>
</feature>
<dbReference type="CDD" id="cd21157">
    <property type="entry name" value="PUA_G5K"/>
    <property type="match status" value="1"/>
</dbReference>